<dbReference type="PROSITE" id="PS51914">
    <property type="entry name" value="MRH"/>
    <property type="match status" value="1"/>
</dbReference>
<dbReference type="InterPro" id="IPR044865">
    <property type="entry name" value="MRH_dom"/>
</dbReference>
<organism evidence="11 12">
    <name type="scientific">Coccidioides posadasii RMSCC 3488</name>
    <dbReference type="NCBI Taxonomy" id="454284"/>
    <lineage>
        <taxon>Eukaryota</taxon>
        <taxon>Fungi</taxon>
        <taxon>Dikarya</taxon>
        <taxon>Ascomycota</taxon>
        <taxon>Pezizomycotina</taxon>
        <taxon>Eurotiomycetes</taxon>
        <taxon>Eurotiomycetidae</taxon>
        <taxon>Onygenales</taxon>
        <taxon>Onygenaceae</taxon>
        <taxon>Coccidioides</taxon>
    </lineage>
</organism>
<reference evidence="11 12" key="1">
    <citation type="submission" date="2007-06" db="EMBL/GenBank/DDBJ databases">
        <title>The Genome Sequence of Coccidioides posadasii RMSCC_3488.</title>
        <authorList>
            <consortium name="Coccidioides Genome Resources Consortium"/>
            <consortium name="The Broad Institute Genome Sequencing Platform"/>
            <person name="Henn M.R."/>
            <person name="Sykes S."/>
            <person name="Young S."/>
            <person name="Jaffe D."/>
            <person name="Berlin A."/>
            <person name="Alvarez P."/>
            <person name="Butler J."/>
            <person name="Gnerre S."/>
            <person name="Grabherr M."/>
            <person name="Mauceli E."/>
            <person name="Brockman W."/>
            <person name="Kodira C."/>
            <person name="Alvarado L."/>
            <person name="Zeng Q."/>
            <person name="Crawford M."/>
            <person name="Antoine C."/>
            <person name="Devon K."/>
            <person name="Galgiani J."/>
            <person name="Orsborn K."/>
            <person name="Lewis M.L."/>
            <person name="Nusbaum C."/>
            <person name="Galagan J."/>
            <person name="Birren B."/>
        </authorList>
    </citation>
    <scope>NUCLEOTIDE SEQUENCE [LARGE SCALE GENOMIC DNA]</scope>
    <source>
        <strain evidence="11 12">RMSCC 3488</strain>
    </source>
</reference>
<reference evidence="12" key="2">
    <citation type="journal article" date="2009" name="Genome Res.">
        <title>Comparative genomic analyses of the human fungal pathogens Coccidioides and their relatives.</title>
        <authorList>
            <person name="Sharpton T.J."/>
            <person name="Stajich J.E."/>
            <person name="Rounsley S.D."/>
            <person name="Gardner M.J."/>
            <person name="Wortman J.R."/>
            <person name="Jordar V.S."/>
            <person name="Maiti R."/>
            <person name="Kodira C.D."/>
            <person name="Neafsey D.E."/>
            <person name="Zeng Q."/>
            <person name="Hung C.-Y."/>
            <person name="McMahan C."/>
            <person name="Muszewska A."/>
            <person name="Grynberg M."/>
            <person name="Mandel M.A."/>
            <person name="Kellner E.M."/>
            <person name="Barker B.M."/>
            <person name="Galgiani J.N."/>
            <person name="Orbach M.J."/>
            <person name="Kirkland T.N."/>
            <person name="Cole G.T."/>
            <person name="Henn M.R."/>
            <person name="Birren B.W."/>
            <person name="Taylor J.W."/>
        </authorList>
    </citation>
    <scope>NUCLEOTIDE SEQUENCE [LARGE SCALE GENOMIC DNA]</scope>
    <source>
        <strain evidence="12">RMSCC 3488</strain>
    </source>
</reference>
<feature type="signal peptide" evidence="9">
    <location>
        <begin position="1"/>
        <end position="22"/>
    </location>
</feature>
<feature type="compositionally biased region" description="Low complexity" evidence="8">
    <location>
        <begin position="68"/>
        <end position="79"/>
    </location>
</feature>
<feature type="region of interest" description="Disordered" evidence="8">
    <location>
        <begin position="60"/>
        <end position="85"/>
    </location>
</feature>
<evidence type="ECO:0000256" key="6">
    <source>
        <dbReference type="ARBA" id="ARBA00023157"/>
    </source>
</evidence>
<evidence type="ECO:0000256" key="3">
    <source>
        <dbReference type="ARBA" id="ARBA00022729"/>
    </source>
</evidence>
<dbReference type="InterPro" id="IPR045149">
    <property type="entry name" value="OS-9-like"/>
</dbReference>
<dbReference type="Proteomes" id="UP000054567">
    <property type="component" value="Unassembled WGS sequence"/>
</dbReference>
<evidence type="ECO:0000313" key="12">
    <source>
        <dbReference type="Proteomes" id="UP000054567"/>
    </source>
</evidence>
<dbReference type="SUPFAM" id="SSF50911">
    <property type="entry name" value="Mannose 6-phosphate receptor domain"/>
    <property type="match status" value="1"/>
</dbReference>
<evidence type="ECO:0000256" key="1">
    <source>
        <dbReference type="ARBA" id="ARBA00004367"/>
    </source>
</evidence>
<dbReference type="GO" id="GO:0030968">
    <property type="term" value="P:endoplasmic reticulum unfolded protein response"/>
    <property type="evidence" value="ECO:0007669"/>
    <property type="project" value="UniProtKB-UniRule"/>
</dbReference>
<dbReference type="GO" id="GO:0030970">
    <property type="term" value="P:retrograde protein transport, ER to cytosol"/>
    <property type="evidence" value="ECO:0007669"/>
    <property type="project" value="TreeGrafter"/>
</dbReference>
<dbReference type="AlphaFoldDB" id="A0A0J6EUV7"/>
<evidence type="ECO:0000259" key="10">
    <source>
        <dbReference type="PROSITE" id="PS51914"/>
    </source>
</evidence>
<feature type="domain" description="MRH" evidence="10">
    <location>
        <begin position="174"/>
        <end position="312"/>
    </location>
</feature>
<evidence type="ECO:0000256" key="4">
    <source>
        <dbReference type="ARBA" id="ARBA00022734"/>
    </source>
</evidence>
<evidence type="ECO:0000256" key="5">
    <source>
        <dbReference type="ARBA" id="ARBA00022824"/>
    </source>
</evidence>
<dbReference type="Gene3D" id="2.70.130.10">
    <property type="entry name" value="Mannose-6-phosphate receptor binding domain"/>
    <property type="match status" value="1"/>
</dbReference>
<evidence type="ECO:0000256" key="8">
    <source>
        <dbReference type="SAM" id="MobiDB-lite"/>
    </source>
</evidence>
<reference evidence="12" key="3">
    <citation type="journal article" date="2010" name="Genome Res.">
        <title>Population genomic sequencing of Coccidioides fungi reveals recent hybridization and transposon control.</title>
        <authorList>
            <person name="Neafsey D.E."/>
            <person name="Barker B.M."/>
            <person name="Sharpton T.J."/>
            <person name="Stajich J.E."/>
            <person name="Park D.J."/>
            <person name="Whiston E."/>
            <person name="Hung C.-Y."/>
            <person name="McMahan C."/>
            <person name="White J."/>
            <person name="Sykes S."/>
            <person name="Heiman D."/>
            <person name="Young S."/>
            <person name="Zeng Q."/>
            <person name="Abouelleil A."/>
            <person name="Aftuck L."/>
            <person name="Bessette D."/>
            <person name="Brown A."/>
            <person name="FitzGerald M."/>
            <person name="Lui A."/>
            <person name="Macdonald J.P."/>
            <person name="Priest M."/>
            <person name="Orbach M.J."/>
            <person name="Galgiani J.N."/>
            <person name="Kirkland T.N."/>
            <person name="Cole G.T."/>
            <person name="Birren B.W."/>
            <person name="Henn M.R."/>
            <person name="Taylor J.W."/>
            <person name="Rounsley S.D."/>
        </authorList>
    </citation>
    <scope>NUCLEOTIDE SEQUENCE [LARGE SCALE GENOMIC DNA]</scope>
    <source>
        <strain evidence="12">RMSCC 3488</strain>
    </source>
</reference>
<comment type="similarity">
    <text evidence="2 7">Belongs to the OS-9 family.</text>
</comment>
<name>A0A0J6EUV7_COCPO</name>
<dbReference type="GO" id="GO:0005789">
    <property type="term" value="C:endoplasmic reticulum membrane"/>
    <property type="evidence" value="ECO:0007669"/>
    <property type="project" value="UniProtKB-SubCell"/>
</dbReference>
<dbReference type="InterPro" id="IPR012913">
    <property type="entry name" value="OS9-like_dom"/>
</dbReference>
<keyword evidence="6" id="KW-1015">Disulfide bond</keyword>
<evidence type="ECO:0000256" key="7">
    <source>
        <dbReference type="RuleBase" id="RU369099"/>
    </source>
</evidence>
<dbReference type="EMBL" id="DS268109">
    <property type="protein sequence ID" value="KMM64316.1"/>
    <property type="molecule type" value="Genomic_DNA"/>
</dbReference>
<keyword evidence="5 7" id="KW-0256">Endoplasmic reticulum</keyword>
<dbReference type="OrthoDB" id="448954at2759"/>
<dbReference type="PANTHER" id="PTHR15414">
    <property type="entry name" value="OS-9-RELATED"/>
    <property type="match status" value="1"/>
</dbReference>
<gene>
    <name evidence="11" type="ORF">CPAG_00668</name>
</gene>
<feature type="region of interest" description="Disordered" evidence="8">
    <location>
        <begin position="452"/>
        <end position="511"/>
    </location>
</feature>
<dbReference type="GO" id="GO:0005788">
    <property type="term" value="C:endoplasmic reticulum lumen"/>
    <property type="evidence" value="ECO:0007669"/>
    <property type="project" value="UniProtKB-UniRule"/>
</dbReference>
<accession>A0A0J6EUV7</accession>
<feature type="chain" id="PRO_5005270506" description="Endoplasmic reticulum lectin" evidence="9">
    <location>
        <begin position="23"/>
        <end position="511"/>
    </location>
</feature>
<dbReference type="GO" id="GO:0030246">
    <property type="term" value="F:carbohydrate binding"/>
    <property type="evidence" value="ECO:0007669"/>
    <property type="project" value="UniProtKB-UniRule"/>
</dbReference>
<sequence>MGRRTRVSLVALIASAAVGALGEKPFRVQDDVLGFPQYEIQFPDEYILADDAYSRLSTPLASKPRVATSPSPSQQPTPSAVGQDDYTGLSQQILSRDDDKVEDDAGSFSSTDIDDSIEAYKEMVIGGQRFLCGIPKTKLSDGSASAGTRSAADQEKELARATNRGLELLQDMEGRCMYYAAGWWSYSFCYMNQVRQFHALLPGNGAPVYPPTEDPTTQSYILGRFRTDKEGAKTSAVNPPTTEVATHQADGDSWYLVQYLDDGTPCDLTGRNRKIEVQFHCHPQSTDHIGWIKEVTTCSYLMVIYTPRLCNDVAFQPPREDEPNGIKCKEIISHGLVPEWEDRRRLRLQQELSDSTSDSLPIVGDIEVGAMKFVGKDGKKIEKGRVASMGEEKVEVVAISEGGEIQRLSKEELKKYNLDPEKIEALKKQLEELANGKDWKMEMIDANGQRGLRGVIEADEEHNGAQTPNKNKEKQRGARKQEKQEKQEKGQAKAENGPVEEGSDETYKEEL</sequence>
<keyword evidence="4 7" id="KW-0430">Lectin</keyword>
<evidence type="ECO:0000256" key="9">
    <source>
        <dbReference type="SAM" id="SignalP"/>
    </source>
</evidence>
<evidence type="ECO:0000313" key="11">
    <source>
        <dbReference type="EMBL" id="KMM64316.1"/>
    </source>
</evidence>
<keyword evidence="3 9" id="KW-0732">Signal</keyword>
<keyword evidence="7" id="KW-0472">Membrane</keyword>
<proteinExistence type="inferred from homology"/>
<dbReference type="PANTHER" id="PTHR15414:SF0">
    <property type="entry name" value="ENDOPLASMIC RETICULUM LECTIN 1"/>
    <property type="match status" value="1"/>
</dbReference>
<protein>
    <recommendedName>
        <fullName evidence="7">Endoplasmic reticulum lectin</fullName>
    </recommendedName>
    <alternativeName>
        <fullName evidence="7">Protein OS-9 homolog</fullName>
    </alternativeName>
</protein>
<dbReference type="Pfam" id="PF07915">
    <property type="entry name" value="PRKCSH"/>
    <property type="match status" value="1"/>
</dbReference>
<dbReference type="InterPro" id="IPR009011">
    <property type="entry name" value="Man6P_isomerase_rcpt-bd_dom_sf"/>
</dbReference>
<evidence type="ECO:0000256" key="2">
    <source>
        <dbReference type="ARBA" id="ARBA00009918"/>
    </source>
</evidence>
<comment type="subcellular location">
    <subcellularLocation>
        <location evidence="1 7">Endoplasmic reticulum membrane</location>
        <topology evidence="1 7">Peripheral membrane protein</topology>
        <orientation evidence="1 7">Lumenal side</orientation>
    </subcellularLocation>
</comment>
<comment type="function">
    <text evidence="7">Lectin involved in the quality control of the secretory pathway. As a member of the endoplasmic reticulum-associated degradation lumenal (ERAD-L) surveillance system, targets misfolded endoplasmic reticulum lumenal glycoproteins for degradation.</text>
</comment>
<feature type="compositionally biased region" description="Basic and acidic residues" evidence="8">
    <location>
        <begin position="470"/>
        <end position="492"/>
    </location>
</feature>
<dbReference type="VEuPathDB" id="FungiDB:CPAG_00668"/>